<protein>
    <submittedName>
        <fullName evidence="3">Glycosyltransferase involved in cell wall biosynthesis</fullName>
    </submittedName>
</protein>
<name>A0A7W8EB87_9BACT</name>
<dbReference type="GO" id="GO:0016757">
    <property type="term" value="F:glycosyltransferase activity"/>
    <property type="evidence" value="ECO:0007669"/>
    <property type="project" value="InterPro"/>
</dbReference>
<gene>
    <name evidence="3" type="ORF">HDF15_004833</name>
</gene>
<dbReference type="Pfam" id="PF13439">
    <property type="entry name" value="Glyco_transf_4"/>
    <property type="match status" value="1"/>
</dbReference>
<dbReference type="InterPro" id="IPR028098">
    <property type="entry name" value="Glyco_trans_4-like_N"/>
</dbReference>
<dbReference type="Proteomes" id="UP000584867">
    <property type="component" value="Unassembled WGS sequence"/>
</dbReference>
<evidence type="ECO:0000259" key="2">
    <source>
        <dbReference type="Pfam" id="PF13439"/>
    </source>
</evidence>
<dbReference type="InterPro" id="IPR001296">
    <property type="entry name" value="Glyco_trans_1"/>
</dbReference>
<comment type="caution">
    <text evidence="3">The sequence shown here is derived from an EMBL/GenBank/DDBJ whole genome shotgun (WGS) entry which is preliminary data.</text>
</comment>
<evidence type="ECO:0000313" key="3">
    <source>
        <dbReference type="EMBL" id="MBB5066453.1"/>
    </source>
</evidence>
<dbReference type="AlphaFoldDB" id="A0A7W8EB87"/>
<organism evidence="3 4">
    <name type="scientific">Granulicella mallensis</name>
    <dbReference type="NCBI Taxonomy" id="940614"/>
    <lineage>
        <taxon>Bacteria</taxon>
        <taxon>Pseudomonadati</taxon>
        <taxon>Acidobacteriota</taxon>
        <taxon>Terriglobia</taxon>
        <taxon>Terriglobales</taxon>
        <taxon>Acidobacteriaceae</taxon>
        <taxon>Granulicella</taxon>
    </lineage>
</organism>
<keyword evidence="3" id="KW-0808">Transferase</keyword>
<evidence type="ECO:0000259" key="1">
    <source>
        <dbReference type="Pfam" id="PF00534"/>
    </source>
</evidence>
<dbReference type="CDD" id="cd03811">
    <property type="entry name" value="GT4_GT28_WabH-like"/>
    <property type="match status" value="1"/>
</dbReference>
<dbReference type="Pfam" id="PF00534">
    <property type="entry name" value="Glycos_transf_1"/>
    <property type="match status" value="1"/>
</dbReference>
<dbReference type="Gene3D" id="3.40.50.2000">
    <property type="entry name" value="Glycogen Phosphorylase B"/>
    <property type="match status" value="2"/>
</dbReference>
<dbReference type="PANTHER" id="PTHR12526">
    <property type="entry name" value="GLYCOSYLTRANSFERASE"/>
    <property type="match status" value="1"/>
</dbReference>
<feature type="domain" description="Glycosyltransferase subfamily 4-like N-terminal" evidence="2">
    <location>
        <begin position="13"/>
        <end position="169"/>
    </location>
</feature>
<accession>A0A7W8EB87</accession>
<dbReference type="PANTHER" id="PTHR12526:SF630">
    <property type="entry name" value="GLYCOSYLTRANSFERASE"/>
    <property type="match status" value="1"/>
</dbReference>
<dbReference type="RefSeq" id="WP_184260106.1">
    <property type="nucleotide sequence ID" value="NZ_JACHIO010000028.1"/>
</dbReference>
<feature type="domain" description="Glycosyl transferase family 1" evidence="1">
    <location>
        <begin position="189"/>
        <end position="331"/>
    </location>
</feature>
<dbReference type="SUPFAM" id="SSF53756">
    <property type="entry name" value="UDP-Glycosyltransferase/glycogen phosphorylase"/>
    <property type="match status" value="1"/>
</dbReference>
<proteinExistence type="predicted"/>
<dbReference type="EMBL" id="JACHIO010000028">
    <property type="protein sequence ID" value="MBB5066453.1"/>
    <property type="molecule type" value="Genomic_DNA"/>
</dbReference>
<reference evidence="3 4" key="1">
    <citation type="submission" date="2020-08" db="EMBL/GenBank/DDBJ databases">
        <title>Genomic Encyclopedia of Type Strains, Phase IV (KMG-V): Genome sequencing to study the core and pangenomes of soil and plant-associated prokaryotes.</title>
        <authorList>
            <person name="Whitman W."/>
        </authorList>
    </citation>
    <scope>NUCLEOTIDE SEQUENCE [LARGE SCALE GENOMIC DNA]</scope>
    <source>
        <strain evidence="3 4">X5P3</strain>
    </source>
</reference>
<sequence length="366" mass="41011">MRVVHVIDSLNRGGAEVMLTGMAPHFQVRGVTCDVLVLIRRPSPLEQDLLDNGIRLQFTEVRNLYSPRQIFALVRLLRGYDLIHVHLFPAQLWSVLAVALCKDRTPLVTTEHNTWNARRRWWMRPLDRWMYPHYKRIACNSEATAEHLIEWCPGIADKTTVIPNGIPLDAFENAQPATLDHVPHHVTRLVFTARFETQKDHATLLRALPSVPGAHLIFVGDGPLRPQLEQMAQSLGIRSRVTFLGWRKDVGAVLKASDIYVHSTHSDGFGIAACEAMAAGLPVVASDVPGLAQLVAGVGILFPAEDDRVLASHLNALIQSPERQNEMRMAGLQRVRELSIENTVDGYIRMYESVLQTRATQMAEVQ</sequence>
<evidence type="ECO:0000313" key="4">
    <source>
        <dbReference type="Proteomes" id="UP000584867"/>
    </source>
</evidence>